<dbReference type="EMBL" id="JBHUFU010000009">
    <property type="protein sequence ID" value="MFD1831229.1"/>
    <property type="molecule type" value="Genomic_DNA"/>
</dbReference>
<reference evidence="3" key="1">
    <citation type="journal article" date="2019" name="Int. J. Syst. Evol. Microbiol.">
        <title>The Global Catalogue of Microorganisms (GCM) 10K type strain sequencing project: providing services to taxonomists for standard genome sequencing and annotation.</title>
        <authorList>
            <consortium name="The Broad Institute Genomics Platform"/>
            <consortium name="The Broad Institute Genome Sequencing Center for Infectious Disease"/>
            <person name="Wu L."/>
            <person name="Ma J."/>
        </authorList>
    </citation>
    <scope>NUCLEOTIDE SEQUENCE [LARGE SCALE GENOMIC DNA]</scope>
    <source>
        <strain evidence="3">CGMCC 4.7455</strain>
    </source>
</reference>
<evidence type="ECO:0000256" key="1">
    <source>
        <dbReference type="SAM" id="Phobius"/>
    </source>
</evidence>
<keyword evidence="1" id="KW-0812">Transmembrane</keyword>
<keyword evidence="3" id="KW-1185">Reference proteome</keyword>
<keyword evidence="1" id="KW-0472">Membrane</keyword>
<organism evidence="2 3">
    <name type="scientific">Streptomyces desertarenae</name>
    <dbReference type="NCBI Taxonomy" id="2666184"/>
    <lineage>
        <taxon>Bacteria</taxon>
        <taxon>Bacillati</taxon>
        <taxon>Actinomycetota</taxon>
        <taxon>Actinomycetes</taxon>
        <taxon>Kitasatosporales</taxon>
        <taxon>Streptomycetaceae</taxon>
        <taxon>Streptomyces</taxon>
    </lineage>
</organism>
<sequence>MEHKRNGIPGVRQAHAALRRLARWGVRRRRVAAGYLLRGVCSGIGTTAVGLTVVWLQSRY</sequence>
<evidence type="ECO:0000313" key="2">
    <source>
        <dbReference type="EMBL" id="MFD1831229.1"/>
    </source>
</evidence>
<feature type="transmembrane region" description="Helical" evidence="1">
    <location>
        <begin position="35"/>
        <end position="56"/>
    </location>
</feature>
<evidence type="ECO:0000313" key="3">
    <source>
        <dbReference type="Proteomes" id="UP001597365"/>
    </source>
</evidence>
<gene>
    <name evidence="2" type="ORF">ACFSJS_16385</name>
</gene>
<proteinExistence type="predicted"/>
<keyword evidence="1" id="KW-1133">Transmembrane helix</keyword>
<accession>A0ABW4PLQ8</accession>
<comment type="caution">
    <text evidence="2">The sequence shown here is derived from an EMBL/GenBank/DDBJ whole genome shotgun (WGS) entry which is preliminary data.</text>
</comment>
<protein>
    <submittedName>
        <fullName evidence="2">Uncharacterized protein</fullName>
    </submittedName>
</protein>
<dbReference type="Proteomes" id="UP001597365">
    <property type="component" value="Unassembled WGS sequence"/>
</dbReference>
<dbReference type="RefSeq" id="WP_380900947.1">
    <property type="nucleotide sequence ID" value="NZ_JBHUFU010000009.1"/>
</dbReference>
<name>A0ABW4PLQ8_9ACTN</name>